<keyword evidence="2 7" id="KW-0812">Transmembrane</keyword>
<keyword evidence="3 7" id="KW-1133">Transmembrane helix</keyword>
<comment type="subcellular location">
    <subcellularLocation>
        <location evidence="1">Membrane</location>
        <topology evidence="1">Multi-pass membrane protein</topology>
    </subcellularLocation>
</comment>
<accession>A0ABM1EVB3</accession>
<evidence type="ECO:0000256" key="1">
    <source>
        <dbReference type="ARBA" id="ARBA00004141"/>
    </source>
</evidence>
<keyword evidence="9" id="KW-1185">Reference proteome</keyword>
<evidence type="ECO:0000313" key="9">
    <source>
        <dbReference type="Proteomes" id="UP000695022"/>
    </source>
</evidence>
<sequence>MLATCVIQRVGLGVTYAIIYSGFFIKVMNGWRLNQYQLKRAAGYSKLSTPGGLLVISLSLVLVQCMVAAQWIILVPPAVEFVGGAWVCAPTDGYHSALVLSLVYVIGLLLLTVAMAWLCCNLPANNYEARWILMCLTFSVIVWIAWTCIACLGRMEFRDPAVCLGNFVNATVIMLSIYLPKVYIFKRYKQETQLAEKSPVNALQQTLTSKPYSTLSGPAKLALPDPAPAAAAAAHYPGVYHQYAVVYNGGSQFNPGSHELAERLGQMVRERSLASPSDRGSREGSTFQPSEKCSRDGSSVLHDRHLAHSREGSSLHDKFVAHDRGDGSTMHDRHHGNSSSREGSVLNSRPTSGRFSREGSTYRTTLRVTPAPHRGPQSNARYVRSPATPNYLYESRDVLY</sequence>
<organism evidence="9 10">
    <name type="scientific">Priapulus caudatus</name>
    <name type="common">Priapulid worm</name>
    <dbReference type="NCBI Taxonomy" id="37621"/>
    <lineage>
        <taxon>Eukaryota</taxon>
        <taxon>Metazoa</taxon>
        <taxon>Ecdysozoa</taxon>
        <taxon>Scalidophora</taxon>
        <taxon>Priapulida</taxon>
        <taxon>Priapulimorpha</taxon>
        <taxon>Priapulimorphida</taxon>
        <taxon>Priapulidae</taxon>
        <taxon>Priapulus</taxon>
    </lineage>
</organism>
<feature type="transmembrane region" description="Helical" evidence="7">
    <location>
        <begin position="52"/>
        <end position="74"/>
    </location>
</feature>
<keyword evidence="5" id="KW-0325">Glycoprotein</keyword>
<dbReference type="CDD" id="cd13953">
    <property type="entry name" value="7tm_classC_mGluR-like"/>
    <property type="match status" value="1"/>
</dbReference>
<evidence type="ECO:0000313" key="10">
    <source>
        <dbReference type="RefSeq" id="XP_014676134.1"/>
    </source>
</evidence>
<dbReference type="GeneID" id="106816093"/>
<feature type="domain" description="G-protein coupled receptors family 3 profile" evidence="8">
    <location>
        <begin position="1"/>
        <end position="185"/>
    </location>
</feature>
<reference evidence="10" key="1">
    <citation type="submission" date="2025-08" db="UniProtKB">
        <authorList>
            <consortium name="RefSeq"/>
        </authorList>
    </citation>
    <scope>IDENTIFICATION</scope>
</reference>
<name>A0ABM1EVB3_PRICU</name>
<evidence type="ECO:0000256" key="5">
    <source>
        <dbReference type="ARBA" id="ARBA00023180"/>
    </source>
</evidence>
<dbReference type="InterPro" id="IPR050726">
    <property type="entry name" value="mGluR"/>
</dbReference>
<feature type="transmembrane region" description="Helical" evidence="7">
    <location>
        <begin position="131"/>
        <end position="155"/>
    </location>
</feature>
<feature type="transmembrane region" description="Helical" evidence="7">
    <location>
        <begin position="94"/>
        <end position="119"/>
    </location>
</feature>
<evidence type="ECO:0000256" key="3">
    <source>
        <dbReference type="ARBA" id="ARBA00022989"/>
    </source>
</evidence>
<gene>
    <name evidence="10" type="primary">LOC106816093</name>
</gene>
<evidence type="ECO:0000256" key="7">
    <source>
        <dbReference type="SAM" id="Phobius"/>
    </source>
</evidence>
<evidence type="ECO:0000259" key="8">
    <source>
        <dbReference type="PROSITE" id="PS50259"/>
    </source>
</evidence>
<dbReference type="PROSITE" id="PS50259">
    <property type="entry name" value="G_PROTEIN_RECEP_F3_4"/>
    <property type="match status" value="1"/>
</dbReference>
<dbReference type="InterPro" id="IPR017978">
    <property type="entry name" value="GPCR_3_C"/>
</dbReference>
<evidence type="ECO:0000256" key="4">
    <source>
        <dbReference type="ARBA" id="ARBA00023136"/>
    </source>
</evidence>
<dbReference type="Pfam" id="PF00003">
    <property type="entry name" value="7tm_3"/>
    <property type="match status" value="1"/>
</dbReference>
<dbReference type="Proteomes" id="UP000695022">
    <property type="component" value="Unplaced"/>
</dbReference>
<evidence type="ECO:0000256" key="6">
    <source>
        <dbReference type="SAM" id="MobiDB-lite"/>
    </source>
</evidence>
<feature type="transmembrane region" description="Helical" evidence="7">
    <location>
        <begin position="6"/>
        <end position="31"/>
    </location>
</feature>
<protein>
    <submittedName>
        <fullName evidence="10">Metabotropic glutamate receptor-like</fullName>
    </submittedName>
</protein>
<dbReference type="PANTHER" id="PTHR24060">
    <property type="entry name" value="METABOTROPIC GLUTAMATE RECEPTOR"/>
    <property type="match status" value="1"/>
</dbReference>
<keyword evidence="4 7" id="KW-0472">Membrane</keyword>
<dbReference type="RefSeq" id="XP_014676134.1">
    <property type="nucleotide sequence ID" value="XM_014820648.1"/>
</dbReference>
<feature type="transmembrane region" description="Helical" evidence="7">
    <location>
        <begin position="167"/>
        <end position="184"/>
    </location>
</feature>
<feature type="compositionally biased region" description="Polar residues" evidence="6">
    <location>
        <begin position="337"/>
        <end position="367"/>
    </location>
</feature>
<proteinExistence type="predicted"/>
<evidence type="ECO:0000256" key="2">
    <source>
        <dbReference type="ARBA" id="ARBA00022692"/>
    </source>
</evidence>
<feature type="region of interest" description="Disordered" evidence="6">
    <location>
        <begin position="269"/>
        <end position="386"/>
    </location>
</feature>
<feature type="compositionally biased region" description="Basic and acidic residues" evidence="6">
    <location>
        <begin position="301"/>
        <end position="331"/>
    </location>
</feature>